<dbReference type="GO" id="GO:0016758">
    <property type="term" value="F:hexosyltransferase activity"/>
    <property type="evidence" value="ECO:0007669"/>
    <property type="project" value="UniProtKB-ARBA"/>
</dbReference>
<proteinExistence type="predicted"/>
<dbReference type="PANTHER" id="PTHR22916:SF67">
    <property type="entry name" value="COLANIC ACID BIOSYNTHESIS GLYCOSYL TRANSFERASE WCAE-RELATED"/>
    <property type="match status" value="1"/>
</dbReference>
<evidence type="ECO:0000313" key="2">
    <source>
        <dbReference type="EMBL" id="AFH02825.1"/>
    </source>
</evidence>
<gene>
    <name evidence="2" type="primary">orf3</name>
</gene>
<dbReference type="Pfam" id="PF00535">
    <property type="entry name" value="Glycos_transf_2"/>
    <property type="match status" value="1"/>
</dbReference>
<dbReference type="AlphaFoldDB" id="H9XTS9"/>
<sequence length="247" mass="29354">MTIELKYKMSIVIVNYNNNTGLKKTLRFLNENIREFIENSDIEIVIIDGLSLDNSINTLKEYSNIINTLVIEKDQGIYDAMNKGIHYSNGRYCYFLNTNDTFNSELLSEIIHVISLDIYDLLVFPVNRYNENNQHIGMKPLNIMKPDDFINDMPVCHQGTVFKRKHLLYYDTSYKIIADKDLIYRYVKNGSKIKYFNSPLMDYYENGYSINNISQWKFENIIFCLKNFKNKKRLFYYIISFLKSKLF</sequence>
<keyword evidence="2" id="KW-0808">Transferase</keyword>
<feature type="domain" description="Glycosyltransferase 2-like" evidence="1">
    <location>
        <begin position="10"/>
        <end position="141"/>
    </location>
</feature>
<dbReference type="Gene3D" id="3.90.550.10">
    <property type="entry name" value="Spore Coat Polysaccharide Biosynthesis Protein SpsA, Chain A"/>
    <property type="match status" value="1"/>
</dbReference>
<protein>
    <submittedName>
        <fullName evidence="2">Glycosyltransferase</fullName>
    </submittedName>
</protein>
<organism evidence="2">
    <name type="scientific">Providencia alcalifaciens</name>
    <dbReference type="NCBI Taxonomy" id="126385"/>
    <lineage>
        <taxon>Bacteria</taxon>
        <taxon>Pseudomonadati</taxon>
        <taxon>Pseudomonadota</taxon>
        <taxon>Gammaproteobacteria</taxon>
        <taxon>Enterobacterales</taxon>
        <taxon>Morganellaceae</taxon>
        <taxon>Providencia</taxon>
    </lineage>
</organism>
<accession>H9XTS9</accession>
<dbReference type="InterPro" id="IPR029044">
    <property type="entry name" value="Nucleotide-diphossugar_trans"/>
</dbReference>
<dbReference type="EMBL" id="JQ319041">
    <property type="protein sequence ID" value="AFH02825.1"/>
    <property type="molecule type" value="Genomic_DNA"/>
</dbReference>
<name>H9XTS9_9GAMM</name>
<dbReference type="SUPFAM" id="SSF53448">
    <property type="entry name" value="Nucleotide-diphospho-sugar transferases"/>
    <property type="match status" value="1"/>
</dbReference>
<dbReference type="InterPro" id="IPR001173">
    <property type="entry name" value="Glyco_trans_2-like"/>
</dbReference>
<evidence type="ECO:0000259" key="1">
    <source>
        <dbReference type="Pfam" id="PF00535"/>
    </source>
</evidence>
<dbReference type="PANTHER" id="PTHR22916">
    <property type="entry name" value="GLYCOSYLTRANSFERASE"/>
    <property type="match status" value="1"/>
</dbReference>
<reference evidence="2" key="1">
    <citation type="journal article" date="2012" name="Microbiology">
        <title>Localization and molecular characterization of putative O antigen gene clusters of Providencia species.</title>
        <authorList>
            <person name="Ovchinnikova O.G."/>
            <person name="Liu B."/>
            <person name="Guo D."/>
            <person name="Kocharova N.A."/>
            <person name="Shashkov A.S."/>
            <person name="Chen M."/>
            <person name="Feng L."/>
            <person name="Rozalski A."/>
            <person name="Knirel Y.A."/>
            <person name="Wang L."/>
        </authorList>
    </citation>
    <scope>NUCLEOTIDE SEQUENCE</scope>
    <source>
        <strain evidence="2">G3308</strain>
    </source>
</reference>